<dbReference type="CDD" id="cd17766">
    <property type="entry name" value="futalosine_nucleosidase_MqnB"/>
    <property type="match status" value="1"/>
</dbReference>
<keyword evidence="1" id="KW-0474">Menaquinone biosynthesis</keyword>
<dbReference type="PANTHER" id="PTHR46832">
    <property type="entry name" value="5'-METHYLTHIOADENOSINE/S-ADENOSYLHOMOCYSTEINE NUCLEOSIDASE"/>
    <property type="match status" value="1"/>
</dbReference>
<dbReference type="InterPro" id="IPR000845">
    <property type="entry name" value="Nucleoside_phosphorylase_d"/>
</dbReference>
<dbReference type="Pfam" id="PF01048">
    <property type="entry name" value="PNP_UDP_1"/>
    <property type="match status" value="1"/>
</dbReference>
<dbReference type="RefSeq" id="WP_255899217.1">
    <property type="nucleotide sequence ID" value="NZ_JAFMZO010000001.1"/>
</dbReference>
<dbReference type="SUPFAM" id="SSF53167">
    <property type="entry name" value="Purine and uridine phosphorylases"/>
    <property type="match status" value="1"/>
</dbReference>
<gene>
    <name evidence="1 4" type="primary">mqnB</name>
    <name evidence="4" type="ORF">ACFSJU_03705</name>
</gene>
<evidence type="ECO:0000256" key="1">
    <source>
        <dbReference type="HAMAP-Rule" id="MF_00991"/>
    </source>
</evidence>
<keyword evidence="4" id="KW-0326">Glycosidase</keyword>
<evidence type="ECO:0000313" key="5">
    <source>
        <dbReference type="Proteomes" id="UP001597387"/>
    </source>
</evidence>
<dbReference type="PANTHER" id="PTHR46832:SF2">
    <property type="entry name" value="FUTALOSINE HYDROLASE"/>
    <property type="match status" value="1"/>
</dbReference>
<keyword evidence="5" id="KW-1185">Reference proteome</keyword>
<dbReference type="EMBL" id="JBHUHZ010000001">
    <property type="protein sequence ID" value="MFD2161482.1"/>
    <property type="molecule type" value="Genomic_DNA"/>
</dbReference>
<proteinExistence type="inferred from homology"/>
<evidence type="ECO:0000256" key="2">
    <source>
        <dbReference type="NCBIfam" id="TIGR03664"/>
    </source>
</evidence>
<dbReference type="NCBIfam" id="TIGR03664">
    <property type="entry name" value="fut_nucase"/>
    <property type="match status" value="1"/>
</dbReference>
<evidence type="ECO:0000259" key="3">
    <source>
        <dbReference type="Pfam" id="PF01048"/>
    </source>
</evidence>
<dbReference type="InterPro" id="IPR019963">
    <property type="entry name" value="FL_hydrolase_MqnB"/>
</dbReference>
<keyword evidence="1 4" id="KW-0378">Hydrolase</keyword>
<comment type="function">
    <text evidence="1">Catalyzes the hydrolysis of futalosine (FL) to dehypoxanthine futalosine (DHFL) and hypoxanthine, a step in the biosynthesis of menaquinone (MK, vitamin K2).</text>
</comment>
<comment type="pathway">
    <text evidence="1">Quinol/quinone metabolism; menaquinone biosynthesis.</text>
</comment>
<dbReference type="Proteomes" id="UP001597387">
    <property type="component" value="Unassembled WGS sequence"/>
</dbReference>
<dbReference type="EC" id="3.2.2.26" evidence="1 2"/>
<evidence type="ECO:0000313" key="4">
    <source>
        <dbReference type="EMBL" id="MFD2161482.1"/>
    </source>
</evidence>
<sequence length="213" mass="23123">MKILLVAATASEIEPLLSHFNIIENGGTIKGNSLDILVTGVGMTATAFAMGRALGLNQYDLAINAGIAGAFDRSLKTAEVVAVTLDCFAELGAEDGEDFLTIDELGFGRSSVKPEHTFEHRNIDALKKAKGITVNKVHGNDESIYTTVTRLNPQVESMEGAAFFYACNQSNLPCLQVRAISNYVERRNRDTWKIPLAIQNLNAVLIELLNDLP</sequence>
<name>A0ABW4ZIZ3_9SPHI</name>
<dbReference type="Gene3D" id="3.40.50.1580">
    <property type="entry name" value="Nucleoside phosphorylase domain"/>
    <property type="match status" value="1"/>
</dbReference>
<dbReference type="HAMAP" id="MF_00991">
    <property type="entry name" value="MqnB"/>
    <property type="match status" value="1"/>
</dbReference>
<protein>
    <recommendedName>
        <fullName evidence="1 2">Futalosine hydrolase</fullName>
        <shortName evidence="1">FL hydrolase</shortName>
        <ecNumber evidence="1 2">3.2.2.26</ecNumber>
    </recommendedName>
    <alternativeName>
        <fullName evidence="1">Futalosine nucleosidase</fullName>
    </alternativeName>
    <alternativeName>
        <fullName evidence="1">Menaquinone biosynthetic enzyme MqnB</fullName>
    </alternativeName>
</protein>
<comment type="catalytic activity">
    <reaction evidence="1">
        <text>futalosine + H2O = dehypoxanthine futalosine + hypoxanthine</text>
        <dbReference type="Rhea" id="RHEA:25904"/>
        <dbReference type="ChEBI" id="CHEBI:15377"/>
        <dbReference type="ChEBI" id="CHEBI:17368"/>
        <dbReference type="ChEBI" id="CHEBI:58863"/>
        <dbReference type="ChEBI" id="CHEBI:58864"/>
        <dbReference type="EC" id="3.2.2.26"/>
    </reaction>
</comment>
<dbReference type="GO" id="GO:0016798">
    <property type="term" value="F:hydrolase activity, acting on glycosyl bonds"/>
    <property type="evidence" value="ECO:0007669"/>
    <property type="project" value="UniProtKB-KW"/>
</dbReference>
<comment type="caution">
    <text evidence="4">The sequence shown here is derived from an EMBL/GenBank/DDBJ whole genome shotgun (WGS) entry which is preliminary data.</text>
</comment>
<reference evidence="5" key="1">
    <citation type="journal article" date="2019" name="Int. J. Syst. Evol. Microbiol.">
        <title>The Global Catalogue of Microorganisms (GCM) 10K type strain sequencing project: providing services to taxonomists for standard genome sequencing and annotation.</title>
        <authorList>
            <consortium name="The Broad Institute Genomics Platform"/>
            <consortium name="The Broad Institute Genome Sequencing Center for Infectious Disease"/>
            <person name="Wu L."/>
            <person name="Ma J."/>
        </authorList>
    </citation>
    <scope>NUCLEOTIDE SEQUENCE [LARGE SCALE GENOMIC DNA]</scope>
    <source>
        <strain evidence="5">KCTC 42217</strain>
    </source>
</reference>
<comment type="similarity">
    <text evidence="1">Belongs to the PNP/UDP phosphorylase family. Futalosine hydrolase subfamily.</text>
</comment>
<feature type="domain" description="Nucleoside phosphorylase" evidence="3">
    <location>
        <begin position="27"/>
        <end position="209"/>
    </location>
</feature>
<accession>A0ABW4ZIZ3</accession>
<organism evidence="4 5">
    <name type="scientific">Paradesertivirga mongoliensis</name>
    <dbReference type="NCBI Taxonomy" id="2100740"/>
    <lineage>
        <taxon>Bacteria</taxon>
        <taxon>Pseudomonadati</taxon>
        <taxon>Bacteroidota</taxon>
        <taxon>Sphingobacteriia</taxon>
        <taxon>Sphingobacteriales</taxon>
        <taxon>Sphingobacteriaceae</taxon>
        <taxon>Paradesertivirga</taxon>
    </lineage>
</organism>
<dbReference type="InterPro" id="IPR035994">
    <property type="entry name" value="Nucleoside_phosphorylase_sf"/>
</dbReference>